<sequence length="195" mass="22038">MIWQITSNSNIIQSAAGSRLHLSFADDLLMFARGDSISIHMLHDKFNVFTTASGLQANLSKSVMYFGGVSSMVQRQIQQDLGYSFGVLPFRYLGVPLATKKLSIAQWQPLMDRIVAKISSWTAKKLSYARRIQLVRTVIFGVQAYWAQIFVLPAKVMKIIQAYCRSYIWSGANVITKKALVSLGQDVYTKIYWRA</sequence>
<name>A0A0V0I2E3_SOLCH</name>
<dbReference type="PANTHER" id="PTHR33116:SF66">
    <property type="entry name" value="REVERSE TRANSCRIPTASE ZINC-BINDING DOMAIN-CONTAINING PROTEIN"/>
    <property type="match status" value="1"/>
</dbReference>
<evidence type="ECO:0000313" key="1">
    <source>
        <dbReference type="EMBL" id="JAP26519.1"/>
    </source>
</evidence>
<accession>A0A0V0I2E3</accession>
<organism evidence="1">
    <name type="scientific">Solanum chacoense</name>
    <name type="common">Chaco potato</name>
    <dbReference type="NCBI Taxonomy" id="4108"/>
    <lineage>
        <taxon>Eukaryota</taxon>
        <taxon>Viridiplantae</taxon>
        <taxon>Streptophyta</taxon>
        <taxon>Embryophyta</taxon>
        <taxon>Tracheophyta</taxon>
        <taxon>Spermatophyta</taxon>
        <taxon>Magnoliopsida</taxon>
        <taxon>eudicotyledons</taxon>
        <taxon>Gunneridae</taxon>
        <taxon>Pentapetalae</taxon>
        <taxon>asterids</taxon>
        <taxon>lamiids</taxon>
        <taxon>Solanales</taxon>
        <taxon>Solanaceae</taxon>
        <taxon>Solanoideae</taxon>
        <taxon>Solaneae</taxon>
        <taxon>Solanum</taxon>
    </lineage>
</organism>
<dbReference type="PANTHER" id="PTHR33116">
    <property type="entry name" value="REVERSE TRANSCRIPTASE ZINC-BINDING DOMAIN-CONTAINING PROTEIN-RELATED-RELATED"/>
    <property type="match status" value="1"/>
</dbReference>
<dbReference type="EMBL" id="GEDG01012141">
    <property type="protein sequence ID" value="JAP26519.1"/>
    <property type="molecule type" value="Transcribed_RNA"/>
</dbReference>
<reference evidence="1" key="1">
    <citation type="submission" date="2015-12" db="EMBL/GenBank/DDBJ databases">
        <title>Gene expression during late stages of embryo sac development: a critical building block for successful pollen-pistil interactions.</title>
        <authorList>
            <person name="Liu Y."/>
            <person name="Joly V."/>
            <person name="Sabar M."/>
            <person name="Matton D.P."/>
        </authorList>
    </citation>
    <scope>NUCLEOTIDE SEQUENCE</scope>
</reference>
<dbReference type="AlphaFoldDB" id="A0A0V0I2E3"/>
<protein>
    <submittedName>
        <fullName evidence="1">Putative ovule protein</fullName>
    </submittedName>
</protein>
<proteinExistence type="predicted"/>